<evidence type="ECO:0000313" key="1">
    <source>
        <dbReference type="EMBL" id="MBO9758655.1"/>
    </source>
</evidence>
<dbReference type="EMBL" id="JAGHXW010000012">
    <property type="protein sequence ID" value="MBO9758655.1"/>
    <property type="molecule type" value="Genomic_DNA"/>
</dbReference>
<gene>
    <name evidence="1" type="ORF">J7405_03640</name>
</gene>
<name>A0A8I2BSP5_XANMN</name>
<comment type="caution">
    <text evidence="1">The sequence shown here is derived from an EMBL/GenBank/DDBJ whole genome shotgun (WGS) entry which is preliminary data.</text>
</comment>
<proteinExistence type="predicted"/>
<reference evidence="1" key="1">
    <citation type="submission" date="2021-03" db="EMBL/GenBank/DDBJ databases">
        <title>Molecular characterization of Xanthomonas species pathogenic on Araceae and the development of a triplex TaqMan assay for detection of X. phaseoli pv. dieffenbachiae.</title>
        <authorList>
            <person name="Van Der Wolf J."/>
            <person name="Krijger M."/>
            <person name="Mendes O."/>
            <person name="Brankovics B."/>
            <person name="Bonants P."/>
            <person name="Meekes E."/>
        </authorList>
    </citation>
    <scope>NUCLEOTIDE SEQUENCE</scope>
    <source>
        <strain evidence="1">NBC1264</strain>
    </source>
</reference>
<organism evidence="1 2">
    <name type="scientific">Xanthomonas manihotis</name>
    <dbReference type="NCBI Taxonomy" id="43353"/>
    <lineage>
        <taxon>Bacteria</taxon>
        <taxon>Pseudomonadati</taxon>
        <taxon>Pseudomonadota</taxon>
        <taxon>Gammaproteobacteria</taxon>
        <taxon>Lysobacterales</taxon>
        <taxon>Lysobacteraceae</taxon>
        <taxon>Xanthomonas</taxon>
    </lineage>
</organism>
<dbReference type="AlphaFoldDB" id="A0A8I2BSP5"/>
<evidence type="ECO:0000313" key="2">
    <source>
        <dbReference type="Proteomes" id="UP000668572"/>
    </source>
</evidence>
<sequence length="133" mass="14736">MPRFDWDLIPVVGYLFHWYGSFSSHTPLVDRHMGSMKDGAKGSGLIADRCSHDDAHSKLAVGVRCRFCNRRSDAIMALGGNVVRFNVSSAMLEDQADVVNSLPGCRESCRTCDFVADDICSHVVSHLLDLMLF</sequence>
<dbReference type="Proteomes" id="UP000668572">
    <property type="component" value="Unassembled WGS sequence"/>
</dbReference>
<accession>A0A8I2BSP5</accession>
<protein>
    <submittedName>
        <fullName evidence="1">Uncharacterized protein</fullName>
    </submittedName>
</protein>
<dbReference type="RefSeq" id="WP_017154948.1">
    <property type="nucleotide sequence ID" value="NZ_CP083577.1"/>
</dbReference>